<name>A0A5M3PIM8_9GAMM</name>
<gene>
    <name evidence="2" type="ORF">MS5N3_01950</name>
</gene>
<reference evidence="2 3" key="1">
    <citation type="journal article" date="2019" name="J. Gen. Appl. Microbiol.">
        <title>Aerobic degradation of cis-dichloroethene by the marine bacterium Marinobacter salsuginis strain 5N-3.</title>
        <authorList>
            <person name="Inoue Y."/>
            <person name="Fukunaga Y."/>
            <person name="Katsumata H."/>
            <person name="Ohji S."/>
            <person name="Hosoyama A."/>
            <person name="Mori K."/>
            <person name="Ando K."/>
        </authorList>
    </citation>
    <scope>NUCLEOTIDE SEQUENCE [LARGE SCALE GENOMIC DNA]</scope>
    <source>
        <strain evidence="2 3">5N-3</strain>
    </source>
</reference>
<dbReference type="RefSeq" id="WP_153633514.1">
    <property type="nucleotide sequence ID" value="NZ_BGZH01000001.1"/>
</dbReference>
<organism evidence="2 3">
    <name type="scientific">Marinobacter salsuginis</name>
    <dbReference type="NCBI Taxonomy" id="418719"/>
    <lineage>
        <taxon>Bacteria</taxon>
        <taxon>Pseudomonadati</taxon>
        <taxon>Pseudomonadota</taxon>
        <taxon>Gammaproteobacteria</taxon>
        <taxon>Pseudomonadales</taxon>
        <taxon>Marinobacteraceae</taxon>
        <taxon>Marinobacter</taxon>
    </lineage>
</organism>
<sequence length="786" mass="87026">MQPLRILTLAVFVALTGCDSSHPTDSGPENSFFERETIDPRGPNAPWGKTIGDIDGDGLLDIVIGGHRPRHLTFFERVGRKLGITDSLNRLGELVWYENPTWKRHTITESLAIRTDLEVSDIDGDGANDIVLVSDSGIVWLKNGDWDSHLIGEGKYHDVEVTDLDRDGAIEVIVRNQSLFGYKNGNFIRIFTQESGDQWSYEDLSVPHGEGLTLADLDKDGFSDIVASDVWLRNPGESGNSWAKMQYTGAGEGGWHWHDVYIDTGDINGDGWPDILLSPSEPVGAFYQIAWLENPGGETDQYWLKHVIVEDVETVHHFVAARDVDLDGDMDVLTAEMNQGEGENPVSVYLNEPNGWVRQTLSLGGGHSLRAVDIDNDFDVDLIGTNWQIENFQGDYPVWIWRNQLDSRQGWVRHVIDDERPGQATAVFAEDLDGDGKKDLVSGGFWYRNPGALDGQWERSELGAGATDAALIHDFDRDGKPDVLATGWRAYGYQTPIWEKLANWVAGSRNKEGNHGERLVWARNLGNGEFELLENIQRASGDFLQGAAVLPAVGDGEERVLLSWHAAGEGIQSITVPKEARHQEWAWSEFSSLSLDEALTVADLDDDLNPDVILGTVILFGREGGDWETVWIDDEGLKPDRHVVSDLNSDGLPDIVVGFEAVSETGDLVWYQQLSQKGGWEKHLIARLTGPMSLGVADMDADGDPDVIVGEHDLPNPERARLLWFENRNNGKSWLPRLIHQGDEHHDGALVVDLDGDGDQDVVSIGWGHHKVIVYESVNALGATSD</sequence>
<evidence type="ECO:0000313" key="2">
    <source>
        <dbReference type="EMBL" id="GBO82744.1"/>
    </source>
</evidence>
<comment type="caution">
    <text evidence="2">The sequence shown here is derived from an EMBL/GenBank/DDBJ whole genome shotgun (WGS) entry which is preliminary data.</text>
</comment>
<keyword evidence="3" id="KW-1185">Reference proteome</keyword>
<dbReference type="InterPro" id="IPR013517">
    <property type="entry name" value="FG-GAP"/>
</dbReference>
<proteinExistence type="predicted"/>
<evidence type="ECO:0000313" key="3">
    <source>
        <dbReference type="Proteomes" id="UP000340077"/>
    </source>
</evidence>
<dbReference type="EMBL" id="BGZH01000001">
    <property type="protein sequence ID" value="GBO82744.1"/>
    <property type="molecule type" value="Genomic_DNA"/>
</dbReference>
<dbReference type="InterPro" id="IPR028994">
    <property type="entry name" value="Integrin_alpha_N"/>
</dbReference>
<dbReference type="Proteomes" id="UP000340077">
    <property type="component" value="Unassembled WGS sequence"/>
</dbReference>
<dbReference type="SUPFAM" id="SSF69318">
    <property type="entry name" value="Integrin alpha N-terminal domain"/>
    <property type="match status" value="2"/>
</dbReference>
<dbReference type="PANTHER" id="PTHR44103:SF1">
    <property type="entry name" value="PROPROTEIN CONVERTASE P"/>
    <property type="match status" value="1"/>
</dbReference>
<dbReference type="Pfam" id="PF13517">
    <property type="entry name" value="FG-GAP_3"/>
    <property type="match status" value="2"/>
</dbReference>
<dbReference type="AlphaFoldDB" id="A0A5M3PIM8"/>
<protein>
    <submittedName>
        <fullName evidence="2">Esterase</fullName>
    </submittedName>
</protein>
<accession>A0A5M3PIM8</accession>
<evidence type="ECO:0000256" key="1">
    <source>
        <dbReference type="ARBA" id="ARBA00022729"/>
    </source>
</evidence>
<dbReference type="Gene3D" id="2.130.10.130">
    <property type="entry name" value="Integrin alpha, N-terminal"/>
    <property type="match status" value="2"/>
</dbReference>
<dbReference type="PANTHER" id="PTHR44103">
    <property type="entry name" value="PROPROTEIN CONVERTASE P"/>
    <property type="match status" value="1"/>
</dbReference>
<dbReference type="PROSITE" id="PS51257">
    <property type="entry name" value="PROKAR_LIPOPROTEIN"/>
    <property type="match status" value="1"/>
</dbReference>
<keyword evidence="1" id="KW-0732">Signal</keyword>